<keyword evidence="6 8" id="KW-0472">Membrane</keyword>
<keyword evidence="10" id="KW-1185">Reference proteome</keyword>
<dbReference type="SUPFAM" id="SSF103481">
    <property type="entry name" value="Multidrug resistance efflux transporter EmrE"/>
    <property type="match status" value="1"/>
</dbReference>
<keyword evidence="4 7" id="KW-0812">Transmembrane</keyword>
<keyword evidence="2" id="KW-0813">Transport</keyword>
<evidence type="ECO:0000256" key="7">
    <source>
        <dbReference type="RuleBase" id="RU003942"/>
    </source>
</evidence>
<evidence type="ECO:0000313" key="9">
    <source>
        <dbReference type="EMBL" id="SDJ81602.1"/>
    </source>
</evidence>
<feature type="transmembrane region" description="Helical" evidence="8">
    <location>
        <begin position="28"/>
        <end position="48"/>
    </location>
</feature>
<feature type="transmembrane region" description="Helical" evidence="8">
    <location>
        <begin position="55"/>
        <end position="77"/>
    </location>
</feature>
<dbReference type="Pfam" id="PF00893">
    <property type="entry name" value="Multi_Drug_Res"/>
    <property type="match status" value="1"/>
</dbReference>
<keyword evidence="3" id="KW-1003">Cell membrane</keyword>
<reference evidence="9 10" key="1">
    <citation type="submission" date="2016-10" db="EMBL/GenBank/DDBJ databases">
        <authorList>
            <person name="de Groot N.N."/>
        </authorList>
    </citation>
    <scope>NUCLEOTIDE SEQUENCE [LARGE SCALE GENOMIC DNA]</scope>
    <source>
        <strain evidence="9 10">CGMCC 1.6502</strain>
    </source>
</reference>
<dbReference type="PANTHER" id="PTHR30561">
    <property type="entry name" value="SMR FAMILY PROTON-DEPENDENT DRUG EFFLUX TRANSPORTER SUGE"/>
    <property type="match status" value="1"/>
</dbReference>
<dbReference type="AlphaFoldDB" id="A0A1G8WT63"/>
<dbReference type="OrthoDB" id="21828at2"/>
<evidence type="ECO:0000256" key="6">
    <source>
        <dbReference type="ARBA" id="ARBA00023136"/>
    </source>
</evidence>
<dbReference type="Proteomes" id="UP000198694">
    <property type="component" value="Unassembled WGS sequence"/>
</dbReference>
<evidence type="ECO:0000256" key="3">
    <source>
        <dbReference type="ARBA" id="ARBA00022475"/>
    </source>
</evidence>
<organism evidence="9 10">
    <name type="scientific">Sediminibacillus albus</name>
    <dbReference type="NCBI Taxonomy" id="407036"/>
    <lineage>
        <taxon>Bacteria</taxon>
        <taxon>Bacillati</taxon>
        <taxon>Bacillota</taxon>
        <taxon>Bacilli</taxon>
        <taxon>Bacillales</taxon>
        <taxon>Bacillaceae</taxon>
        <taxon>Sediminibacillus</taxon>
    </lineage>
</organism>
<dbReference type="InterPro" id="IPR045324">
    <property type="entry name" value="Small_multidrug_res"/>
</dbReference>
<dbReference type="STRING" id="407036.SAMN05216243_0990"/>
<evidence type="ECO:0000256" key="8">
    <source>
        <dbReference type="SAM" id="Phobius"/>
    </source>
</evidence>
<dbReference type="GO" id="GO:0005886">
    <property type="term" value="C:plasma membrane"/>
    <property type="evidence" value="ECO:0007669"/>
    <property type="project" value="UniProtKB-SubCell"/>
</dbReference>
<keyword evidence="5 8" id="KW-1133">Transmembrane helix</keyword>
<gene>
    <name evidence="9" type="ORF">SAMN05216243_0990</name>
</gene>
<evidence type="ECO:0000256" key="2">
    <source>
        <dbReference type="ARBA" id="ARBA00022448"/>
    </source>
</evidence>
<accession>A0A1G8WT63</accession>
<evidence type="ECO:0000256" key="1">
    <source>
        <dbReference type="ARBA" id="ARBA00004651"/>
    </source>
</evidence>
<proteinExistence type="inferred from homology"/>
<dbReference type="Gene3D" id="1.10.3730.20">
    <property type="match status" value="1"/>
</dbReference>
<dbReference type="PANTHER" id="PTHR30561:SF1">
    <property type="entry name" value="MULTIDRUG TRANSPORTER EMRE"/>
    <property type="match status" value="1"/>
</dbReference>
<name>A0A1G8WT63_9BACI</name>
<dbReference type="InterPro" id="IPR000390">
    <property type="entry name" value="Small_drug/metabolite_transptr"/>
</dbReference>
<dbReference type="EMBL" id="FNFL01000001">
    <property type="protein sequence ID" value="SDJ81602.1"/>
    <property type="molecule type" value="Genomic_DNA"/>
</dbReference>
<comment type="subcellular location">
    <subcellularLocation>
        <location evidence="1 7">Cell membrane</location>
        <topology evidence="1 7">Multi-pass membrane protein</topology>
    </subcellularLocation>
</comment>
<dbReference type="GO" id="GO:0022857">
    <property type="term" value="F:transmembrane transporter activity"/>
    <property type="evidence" value="ECO:0007669"/>
    <property type="project" value="InterPro"/>
</dbReference>
<dbReference type="RefSeq" id="WP_093211585.1">
    <property type="nucleotide sequence ID" value="NZ_FNFL01000001.1"/>
</dbReference>
<feature type="transmembrane region" description="Helical" evidence="8">
    <location>
        <begin position="83"/>
        <end position="102"/>
    </location>
</feature>
<dbReference type="InterPro" id="IPR037185">
    <property type="entry name" value="EmrE-like"/>
</dbReference>
<comment type="similarity">
    <text evidence="7">Belongs to the drug/metabolite transporter (DMT) superfamily. Small multidrug resistance (SMR) (TC 2.A.7.1) family.</text>
</comment>
<protein>
    <submittedName>
        <fullName evidence="9">Small multidrug resistance pump</fullName>
    </submittedName>
</protein>
<evidence type="ECO:0000313" key="10">
    <source>
        <dbReference type="Proteomes" id="UP000198694"/>
    </source>
</evidence>
<sequence>MKFYTLLSLSIILETTGASFMKLADNSWIAMGIVAVCYAISLTLYITLTYYSEISVVNAIWSGVGTALIVSIGILYFGESNSYTKTLGTVLIIIGVVGLNVSTRQTGSVSKKGEA</sequence>
<evidence type="ECO:0000256" key="4">
    <source>
        <dbReference type="ARBA" id="ARBA00022692"/>
    </source>
</evidence>
<evidence type="ECO:0000256" key="5">
    <source>
        <dbReference type="ARBA" id="ARBA00022989"/>
    </source>
</evidence>